<dbReference type="Proteomes" id="UP000324595">
    <property type="component" value="Unassembled WGS sequence"/>
</dbReference>
<reference evidence="7 8" key="1">
    <citation type="submission" date="2019-07" db="EMBL/GenBank/DDBJ databases">
        <title>Genomic Encyclopedia of Archaeal and Bacterial Type Strains, Phase II (KMG-II): from individual species to whole genera.</title>
        <authorList>
            <person name="Goeker M."/>
        </authorList>
    </citation>
    <scope>NUCLEOTIDE SEQUENCE [LARGE SCALE GENOMIC DNA]</scope>
    <source>
        <strain evidence="7 8">DSM 21935</strain>
    </source>
</reference>
<evidence type="ECO:0000256" key="2">
    <source>
        <dbReference type="ARBA" id="ARBA00022490"/>
    </source>
</evidence>
<dbReference type="PANTHER" id="PTHR28511:SF1">
    <property type="entry name" value="ENDONUCLEASE V"/>
    <property type="match status" value="1"/>
</dbReference>
<keyword evidence="6" id="KW-0460">Magnesium</keyword>
<feature type="binding site" evidence="6">
    <location>
        <position position="112"/>
    </location>
    <ligand>
        <name>Mg(2+)</name>
        <dbReference type="ChEBI" id="CHEBI:18420"/>
    </ligand>
</feature>
<dbReference type="HAMAP" id="MF_00801">
    <property type="entry name" value="Endonuclease_5"/>
    <property type="match status" value="1"/>
</dbReference>
<evidence type="ECO:0000256" key="6">
    <source>
        <dbReference type="HAMAP-Rule" id="MF_00801"/>
    </source>
</evidence>
<keyword evidence="6" id="KW-0479">Metal-binding</keyword>
<evidence type="ECO:0000256" key="1">
    <source>
        <dbReference type="ARBA" id="ARBA00004496"/>
    </source>
</evidence>
<dbReference type="PANTHER" id="PTHR28511">
    <property type="entry name" value="ENDONUCLEASE V"/>
    <property type="match status" value="1"/>
</dbReference>
<dbReference type="Gene3D" id="3.30.2170.10">
    <property type="entry name" value="archaeoglobus fulgidus dsm 4304 superfamily"/>
    <property type="match status" value="1"/>
</dbReference>
<dbReference type="GO" id="GO:0043737">
    <property type="term" value="F:deoxyribonuclease V activity"/>
    <property type="evidence" value="ECO:0007669"/>
    <property type="project" value="UniProtKB-UniRule"/>
</dbReference>
<proteinExistence type="inferred from homology"/>
<dbReference type="AlphaFoldDB" id="A0A5D3YSE7"/>
<comment type="similarity">
    <text evidence="6">Belongs to the endonuclease V family.</text>
</comment>
<keyword evidence="4 6" id="KW-0255">Endonuclease</keyword>
<dbReference type="RefSeq" id="WP_148898148.1">
    <property type="nucleotide sequence ID" value="NZ_VNHY01000001.1"/>
</dbReference>
<dbReference type="CDD" id="cd06559">
    <property type="entry name" value="Endonuclease_V"/>
    <property type="match status" value="1"/>
</dbReference>
<evidence type="ECO:0000256" key="4">
    <source>
        <dbReference type="ARBA" id="ARBA00022759"/>
    </source>
</evidence>
<evidence type="ECO:0000256" key="3">
    <source>
        <dbReference type="ARBA" id="ARBA00022722"/>
    </source>
</evidence>
<dbReference type="GO" id="GO:0000287">
    <property type="term" value="F:magnesium ion binding"/>
    <property type="evidence" value="ECO:0007669"/>
    <property type="project" value="UniProtKB-UniRule"/>
</dbReference>
<name>A0A5D3YSE7_9BACT</name>
<comment type="subcellular location">
    <subcellularLocation>
        <location evidence="1 6">Cytoplasm</location>
    </subcellularLocation>
</comment>
<comment type="caution">
    <text evidence="7">The sequence shown here is derived from an EMBL/GenBank/DDBJ whole genome shotgun (WGS) entry which is preliminary data.</text>
</comment>
<feature type="site" description="Interaction with target DNA" evidence="6">
    <location>
        <position position="82"/>
    </location>
</feature>
<comment type="cofactor">
    <cofactor evidence="6">
        <name>Mg(2+)</name>
        <dbReference type="ChEBI" id="CHEBI:18420"/>
    </cofactor>
</comment>
<dbReference type="GO" id="GO:0016891">
    <property type="term" value="F:RNA endonuclease activity producing 5'-phosphomonoesters, hydrolytic mechanism"/>
    <property type="evidence" value="ECO:0007669"/>
    <property type="project" value="TreeGrafter"/>
</dbReference>
<protein>
    <recommendedName>
        <fullName evidence="6">Endonuclease V</fullName>
        <ecNumber evidence="6">3.1.21.7</ecNumber>
    </recommendedName>
    <alternativeName>
        <fullName evidence="6">Deoxyinosine 3'endonuclease</fullName>
    </alternativeName>
    <alternativeName>
        <fullName evidence="6">Deoxyribonuclease V</fullName>
        <shortName evidence="6">DNase V</shortName>
    </alternativeName>
</protein>
<dbReference type="EMBL" id="VNHY01000001">
    <property type="protein sequence ID" value="TYP95481.1"/>
    <property type="molecule type" value="Genomic_DNA"/>
</dbReference>
<dbReference type="InterPro" id="IPR007581">
    <property type="entry name" value="Endonuclease-V"/>
</dbReference>
<keyword evidence="6" id="KW-0234">DNA repair</keyword>
<sequence>MSGDRLDYYKTIDPTKAKKLQQELRQQISLEPLADEPQFVAGADISFNQGSNLMHAGIIILGLPDLNIVARSTVSDKTSFPYIPGLLAFRELPILLKAWDQLEQKPDVLILDGHGIAHPRRMGIATHLGIEIEHPTIGCAKNILTGSHDELSSQKGERVPLIDGSETVGMALRSRTNVNPVYVSPGHRLSSDDAYSVVMKCLTKYKLPRTTRLAHKWANKLRRGEAEEGYFKN</sequence>
<keyword evidence="2 6" id="KW-0963">Cytoplasm</keyword>
<dbReference type="GO" id="GO:0003727">
    <property type="term" value="F:single-stranded RNA binding"/>
    <property type="evidence" value="ECO:0007669"/>
    <property type="project" value="TreeGrafter"/>
</dbReference>
<dbReference type="OrthoDB" id="9790916at2"/>
<keyword evidence="5 6" id="KW-0378">Hydrolase</keyword>
<evidence type="ECO:0000313" key="7">
    <source>
        <dbReference type="EMBL" id="TYP95481.1"/>
    </source>
</evidence>
<keyword evidence="3 6" id="KW-0540">Nuclease</keyword>
<dbReference type="Pfam" id="PF04493">
    <property type="entry name" value="Endonuclease_5"/>
    <property type="match status" value="1"/>
</dbReference>
<dbReference type="NCBIfam" id="NF008629">
    <property type="entry name" value="PRK11617.1"/>
    <property type="match status" value="1"/>
</dbReference>
<dbReference type="GO" id="GO:0006281">
    <property type="term" value="P:DNA repair"/>
    <property type="evidence" value="ECO:0007669"/>
    <property type="project" value="UniProtKB-UniRule"/>
</dbReference>
<keyword evidence="6" id="KW-0227">DNA damage</keyword>
<comment type="catalytic activity">
    <reaction evidence="6">
        <text>Endonucleolytic cleavage at apurinic or apyrimidinic sites to products with a 5'-phosphate.</text>
        <dbReference type="EC" id="3.1.21.7"/>
    </reaction>
</comment>
<evidence type="ECO:0000256" key="5">
    <source>
        <dbReference type="ARBA" id="ARBA00022801"/>
    </source>
</evidence>
<accession>A0A5D3YSE7</accession>
<organism evidence="7 8">
    <name type="scientific">Fodinibius salinus</name>
    <dbReference type="NCBI Taxonomy" id="860790"/>
    <lineage>
        <taxon>Bacteria</taxon>
        <taxon>Pseudomonadati</taxon>
        <taxon>Balneolota</taxon>
        <taxon>Balneolia</taxon>
        <taxon>Balneolales</taxon>
        <taxon>Balneolaceae</taxon>
        <taxon>Fodinibius</taxon>
    </lineage>
</organism>
<gene>
    <name evidence="6" type="primary">nfi</name>
    <name evidence="7" type="ORF">LX73_0787</name>
</gene>
<evidence type="ECO:0000313" key="8">
    <source>
        <dbReference type="Proteomes" id="UP000324595"/>
    </source>
</evidence>
<feature type="binding site" evidence="6">
    <location>
        <position position="44"/>
    </location>
    <ligand>
        <name>Mg(2+)</name>
        <dbReference type="ChEBI" id="CHEBI:18420"/>
    </ligand>
</feature>
<dbReference type="GO" id="GO:0005737">
    <property type="term" value="C:cytoplasm"/>
    <property type="evidence" value="ECO:0007669"/>
    <property type="project" value="UniProtKB-SubCell"/>
</dbReference>
<dbReference type="EC" id="3.1.21.7" evidence="6"/>
<comment type="function">
    <text evidence="6">DNA repair enzyme involved in the repair of deaminated bases. Selectively cleaves double-stranded DNA at the second phosphodiester bond 3' to a deoxyinosine leaving behind the intact lesion on the nicked DNA.</text>
</comment>
<keyword evidence="8" id="KW-1185">Reference proteome</keyword>